<feature type="transmembrane region" description="Helical" evidence="1">
    <location>
        <begin position="20"/>
        <end position="38"/>
    </location>
</feature>
<evidence type="ECO:0000313" key="3">
    <source>
        <dbReference type="Proteomes" id="UP000811899"/>
    </source>
</evidence>
<dbReference type="RefSeq" id="WP_214169583.1">
    <property type="nucleotide sequence ID" value="NZ_JAHCVJ010000001.1"/>
</dbReference>
<proteinExistence type="predicted"/>
<evidence type="ECO:0000313" key="2">
    <source>
        <dbReference type="EMBL" id="MBT0662786.1"/>
    </source>
</evidence>
<dbReference type="Pfam" id="PF05137">
    <property type="entry name" value="PilN"/>
    <property type="match status" value="1"/>
</dbReference>
<gene>
    <name evidence="2" type="ORF">KI809_00580</name>
</gene>
<sequence>MRLTINLATRTYINRGQLNLLFAVVFVILIAFSAVNIIEISSNWGEADRINSELRALEQKSSTKGRNVPEAEYQNLVSRIRFANGVIYRKSFNWLGLLEMLENVVPEGISLSAIEPDTKKKALKLTGTTSSFANLRKLLENMEGSSNFSDIYLLSQNDTKVGEAQKGITFSISCQVKI</sequence>
<reference evidence="2 3" key="1">
    <citation type="submission" date="2021-05" db="EMBL/GenBank/DDBJ databases">
        <title>The draft genome of Geobacter pelophilus DSM 12255.</title>
        <authorList>
            <person name="Xu Z."/>
            <person name="Masuda Y."/>
            <person name="Itoh H."/>
            <person name="Senoo K."/>
        </authorList>
    </citation>
    <scope>NUCLEOTIDE SEQUENCE [LARGE SCALE GENOMIC DNA]</scope>
    <source>
        <strain evidence="2 3">DSM 12255</strain>
    </source>
</reference>
<comment type="caution">
    <text evidence="2">The sequence shown here is derived from an EMBL/GenBank/DDBJ whole genome shotgun (WGS) entry which is preliminary data.</text>
</comment>
<dbReference type="GO" id="GO:0043683">
    <property type="term" value="P:type IV pilus assembly"/>
    <property type="evidence" value="ECO:0007669"/>
    <property type="project" value="TreeGrafter"/>
</dbReference>
<organism evidence="2 3">
    <name type="scientific">Geoanaerobacter pelophilus</name>
    <dbReference type="NCBI Taxonomy" id="60036"/>
    <lineage>
        <taxon>Bacteria</taxon>
        <taxon>Pseudomonadati</taxon>
        <taxon>Thermodesulfobacteriota</taxon>
        <taxon>Desulfuromonadia</taxon>
        <taxon>Geobacterales</taxon>
        <taxon>Geobacteraceae</taxon>
        <taxon>Geoanaerobacter</taxon>
    </lineage>
</organism>
<accession>A0AAW4L6A4</accession>
<dbReference type="Proteomes" id="UP000811899">
    <property type="component" value="Unassembled WGS sequence"/>
</dbReference>
<dbReference type="PANTHER" id="PTHR40278:SF2">
    <property type="entry name" value="TYPE IV PILUS INNER MEMBRANE COMPONENT PILN"/>
    <property type="match status" value="1"/>
</dbReference>
<keyword evidence="3" id="KW-1185">Reference proteome</keyword>
<dbReference type="GO" id="GO:0043107">
    <property type="term" value="P:type IV pilus-dependent motility"/>
    <property type="evidence" value="ECO:0007669"/>
    <property type="project" value="TreeGrafter"/>
</dbReference>
<dbReference type="PANTHER" id="PTHR40278">
    <property type="entry name" value="DNA UTILIZATION PROTEIN HOFN"/>
    <property type="match status" value="1"/>
</dbReference>
<dbReference type="EMBL" id="JAHCVJ010000001">
    <property type="protein sequence ID" value="MBT0662786.1"/>
    <property type="molecule type" value="Genomic_DNA"/>
</dbReference>
<protein>
    <submittedName>
        <fullName evidence="2">PilN domain-containing protein</fullName>
    </submittedName>
</protein>
<dbReference type="AlphaFoldDB" id="A0AAW4L6A4"/>
<keyword evidence="1" id="KW-0812">Transmembrane</keyword>
<dbReference type="InterPro" id="IPR007813">
    <property type="entry name" value="PilN"/>
</dbReference>
<evidence type="ECO:0000256" key="1">
    <source>
        <dbReference type="SAM" id="Phobius"/>
    </source>
</evidence>
<keyword evidence="1" id="KW-0472">Membrane</keyword>
<name>A0AAW4L6A4_9BACT</name>
<dbReference type="InterPro" id="IPR052534">
    <property type="entry name" value="Extracell_DNA_Util/SecSys_Comp"/>
</dbReference>
<keyword evidence="1" id="KW-1133">Transmembrane helix</keyword>